<comment type="catalytic activity">
    <reaction evidence="1">
        <text>L-histidyl-[protein] + phosphoenolpyruvate = N(pros)-phospho-L-histidyl-[protein] + pyruvate</text>
        <dbReference type="Rhea" id="RHEA:23880"/>
        <dbReference type="Rhea" id="RHEA-COMP:9745"/>
        <dbReference type="Rhea" id="RHEA-COMP:9746"/>
        <dbReference type="ChEBI" id="CHEBI:15361"/>
        <dbReference type="ChEBI" id="CHEBI:29979"/>
        <dbReference type="ChEBI" id="CHEBI:58702"/>
        <dbReference type="ChEBI" id="CHEBI:64837"/>
        <dbReference type="EC" id="2.7.3.9"/>
    </reaction>
</comment>
<evidence type="ECO:0000256" key="2">
    <source>
        <dbReference type="ARBA" id="ARBA00001946"/>
    </source>
</evidence>
<evidence type="ECO:0000256" key="5">
    <source>
        <dbReference type="ARBA" id="ARBA00012232"/>
    </source>
</evidence>
<dbReference type="Proteomes" id="UP001596411">
    <property type="component" value="Unassembled WGS sequence"/>
</dbReference>
<evidence type="ECO:0000313" key="17">
    <source>
        <dbReference type="Proteomes" id="UP001596411"/>
    </source>
</evidence>
<dbReference type="GO" id="GO:0008965">
    <property type="term" value="F:phosphoenolpyruvate-protein phosphotransferase activity"/>
    <property type="evidence" value="ECO:0007669"/>
    <property type="project" value="UniProtKB-EC"/>
</dbReference>
<dbReference type="InterPro" id="IPR040442">
    <property type="entry name" value="Pyrv_kinase-like_dom_sf"/>
</dbReference>
<gene>
    <name evidence="16" type="primary">ptsP</name>
    <name evidence="16" type="ORF">ACFQH5_16075</name>
</gene>
<dbReference type="Pfam" id="PF00358">
    <property type="entry name" value="PTS_EIIA_1"/>
    <property type="match status" value="1"/>
</dbReference>
<dbReference type="EMBL" id="JBHSZP010000033">
    <property type="protein sequence ID" value="MFC7091068.1"/>
    <property type="molecule type" value="Genomic_DNA"/>
</dbReference>
<comment type="subcellular location">
    <subcellularLocation>
        <location evidence="3">Cytoplasm</location>
    </subcellularLocation>
</comment>
<evidence type="ECO:0000256" key="10">
    <source>
        <dbReference type="ARBA" id="ARBA00022683"/>
    </source>
</evidence>
<evidence type="ECO:0000313" key="16">
    <source>
        <dbReference type="EMBL" id="MFC7091068.1"/>
    </source>
</evidence>
<evidence type="ECO:0000256" key="6">
    <source>
        <dbReference type="ARBA" id="ARBA00022448"/>
    </source>
</evidence>
<dbReference type="PANTHER" id="PTHR46244">
    <property type="entry name" value="PHOSPHOENOLPYRUVATE-PROTEIN PHOSPHOTRANSFERASE"/>
    <property type="match status" value="1"/>
</dbReference>
<evidence type="ECO:0000256" key="11">
    <source>
        <dbReference type="ARBA" id="ARBA00022723"/>
    </source>
</evidence>
<dbReference type="PRINTS" id="PR00107">
    <property type="entry name" value="PHOSPHOCPHPR"/>
</dbReference>
<proteinExistence type="inferred from homology"/>
<dbReference type="PROSITE" id="PS51093">
    <property type="entry name" value="PTS_EIIA_TYPE_1"/>
    <property type="match status" value="1"/>
</dbReference>
<dbReference type="InterPro" id="IPR006318">
    <property type="entry name" value="PTS_EI-like"/>
</dbReference>
<keyword evidence="12" id="KW-0418">Kinase</keyword>
<name>A0ABW2F213_9GAMM</name>
<dbReference type="CDD" id="cd00367">
    <property type="entry name" value="PTS-HPr_like"/>
    <property type="match status" value="1"/>
</dbReference>
<evidence type="ECO:0000259" key="15">
    <source>
        <dbReference type="PROSITE" id="PS51350"/>
    </source>
</evidence>
<keyword evidence="7" id="KW-0963">Cytoplasm</keyword>
<sequence>MSDSSQTLTLLAPVAGLVVPLAAVPDPVFAGLALGEGIALDPLGECLHAPCDGEVVQCARTHHALTLRTEAGLELLLHLGLDTVELQGRGIEPLVAVGDRVRAGDPLCRFDADALARGASALITPLVITEAAGWRLREPTLTAGSRVALGEPLLVLEAVVAESRETVAGGPEAERRLTLALAAGLHARPAARLRAIAREHGVSLALDHEGADSPSASAESVSALMNLGLTQGSVLRLTARGENAEAALDAAEVLLTTPEAEAHPAPTPQVASGEALGEALGEGELAGLVASSGLALGPLVHYRPPLPAVPHDGEGEAVEAPRLTQALTRVGEALARDEAEATRSGQAAEAEIFAAHGAWLADPDLAAAAGERLRAGRGAGQAWREALDAEAERLTATGNALLAARVADLRDLQRRVMAELSEAAEPALPEFPEGALLVAEELTPSELVAVAARRPAGLCLAGGGTTSHVAILARARGLPCLVAMGPALLTAVDAAPSEHAILDAERGRLAVAPSEARVAEVSARIEARRHEAEAARAAAFEAAITRDGREVEVCANIGGAEEARLAAEAGADGVGLLRSEFLFLERDSAPDEATQRDEYQAALAALGGKPVIIRTLDIGADKQLPYLRLPAVPNPALGVRGARLWASHPELLETQLRALLGVTPLETLHIMLPMISEAGELRQVRQRLEAIAAELGLTARPRLGAMIEVPSAALCAASLAAEADFLSIGTNDLTQYTLAMDREDPALTARADVLHPAVLRLIQATVAGARGRCPVGVCGAAAGDDLAAPLLVALGVDELSVEPARVPAVKAALRRLDAAALAAELPELLALDDAAAVRERLTAWLARTDATTTTTTTTLERC</sequence>
<evidence type="ECO:0000259" key="14">
    <source>
        <dbReference type="PROSITE" id="PS51093"/>
    </source>
</evidence>
<dbReference type="Pfam" id="PF05524">
    <property type="entry name" value="PEP-utilisers_N"/>
    <property type="match status" value="1"/>
</dbReference>
<keyword evidence="17" id="KW-1185">Reference proteome</keyword>
<dbReference type="Gene3D" id="3.30.1340.10">
    <property type="entry name" value="HPr-like"/>
    <property type="match status" value="1"/>
</dbReference>
<dbReference type="EC" id="2.7.3.9" evidence="5"/>
<keyword evidence="8" id="KW-0762">Sugar transport</keyword>
<evidence type="ECO:0000256" key="7">
    <source>
        <dbReference type="ARBA" id="ARBA00022490"/>
    </source>
</evidence>
<dbReference type="InterPro" id="IPR000032">
    <property type="entry name" value="HPr-like"/>
</dbReference>
<comment type="similarity">
    <text evidence="4">Belongs to the PEP-utilizing enzyme family.</text>
</comment>
<dbReference type="PROSITE" id="PS00742">
    <property type="entry name" value="PEP_ENZYMES_2"/>
    <property type="match status" value="1"/>
</dbReference>
<dbReference type="SUPFAM" id="SSF47831">
    <property type="entry name" value="Enzyme I of the PEP:sugar phosphotransferase system HPr-binding (sub)domain"/>
    <property type="match status" value="1"/>
</dbReference>
<dbReference type="InterPro" id="IPR035895">
    <property type="entry name" value="HPr-like_sf"/>
</dbReference>
<dbReference type="NCBIfam" id="TIGR01417">
    <property type="entry name" value="PTS_I_fam"/>
    <property type="match status" value="1"/>
</dbReference>
<evidence type="ECO:0000256" key="3">
    <source>
        <dbReference type="ARBA" id="ARBA00004496"/>
    </source>
</evidence>
<evidence type="ECO:0000256" key="8">
    <source>
        <dbReference type="ARBA" id="ARBA00022597"/>
    </source>
</evidence>
<evidence type="ECO:0000256" key="1">
    <source>
        <dbReference type="ARBA" id="ARBA00000683"/>
    </source>
</evidence>
<dbReference type="InterPro" id="IPR000121">
    <property type="entry name" value="PEP_util_C"/>
</dbReference>
<comment type="cofactor">
    <cofactor evidence="2">
        <name>Mg(2+)</name>
        <dbReference type="ChEBI" id="CHEBI:18420"/>
    </cofactor>
</comment>
<dbReference type="InterPro" id="IPR036637">
    <property type="entry name" value="Phosphohistidine_dom_sf"/>
</dbReference>
<feature type="domain" description="HPr" evidence="15">
    <location>
        <begin position="172"/>
        <end position="262"/>
    </location>
</feature>
<dbReference type="InterPro" id="IPR015813">
    <property type="entry name" value="Pyrv/PenolPyrv_kinase-like_dom"/>
</dbReference>
<organism evidence="16 17">
    <name type="scientific">Halomonas salifodinae</name>
    <dbReference type="NCBI Taxonomy" id="438745"/>
    <lineage>
        <taxon>Bacteria</taxon>
        <taxon>Pseudomonadati</taxon>
        <taxon>Pseudomonadota</taxon>
        <taxon>Gammaproteobacteria</taxon>
        <taxon>Oceanospirillales</taxon>
        <taxon>Halomonadaceae</taxon>
        <taxon>Halomonas</taxon>
    </lineage>
</organism>
<dbReference type="PROSITE" id="PS51350">
    <property type="entry name" value="PTS_HPR_DOM"/>
    <property type="match status" value="1"/>
</dbReference>
<evidence type="ECO:0000256" key="12">
    <source>
        <dbReference type="ARBA" id="ARBA00022777"/>
    </source>
</evidence>
<evidence type="ECO:0000256" key="4">
    <source>
        <dbReference type="ARBA" id="ARBA00007837"/>
    </source>
</evidence>
<protein>
    <recommendedName>
        <fullName evidence="5">phosphoenolpyruvate--protein phosphotransferase</fullName>
        <ecNumber evidence="5">2.7.3.9</ecNumber>
    </recommendedName>
</protein>
<dbReference type="InterPro" id="IPR011055">
    <property type="entry name" value="Dup_hybrid_motif"/>
</dbReference>
<dbReference type="Pfam" id="PF00381">
    <property type="entry name" value="PTS-HPr"/>
    <property type="match status" value="1"/>
</dbReference>
<dbReference type="SUPFAM" id="SSF55594">
    <property type="entry name" value="HPr-like"/>
    <property type="match status" value="1"/>
</dbReference>
<keyword evidence="13" id="KW-0460">Magnesium</keyword>
<dbReference type="SUPFAM" id="SSF51621">
    <property type="entry name" value="Phosphoenolpyruvate/pyruvate domain"/>
    <property type="match status" value="1"/>
</dbReference>
<dbReference type="PANTHER" id="PTHR46244:SF6">
    <property type="entry name" value="PHOSPHOENOLPYRUVATE-PROTEIN PHOSPHOTRANSFERASE"/>
    <property type="match status" value="1"/>
</dbReference>
<dbReference type="Gene3D" id="1.10.274.10">
    <property type="entry name" value="PtsI, HPr-binding domain"/>
    <property type="match status" value="1"/>
</dbReference>
<dbReference type="InterPro" id="IPR008731">
    <property type="entry name" value="PTS_EIN"/>
</dbReference>
<dbReference type="PROSITE" id="PS00371">
    <property type="entry name" value="PTS_EIIA_TYPE_1_HIS"/>
    <property type="match status" value="1"/>
</dbReference>
<dbReference type="SUPFAM" id="SSF52009">
    <property type="entry name" value="Phosphohistidine domain"/>
    <property type="match status" value="1"/>
</dbReference>
<dbReference type="Pfam" id="PF00391">
    <property type="entry name" value="PEP-utilizers"/>
    <property type="match status" value="1"/>
</dbReference>
<dbReference type="Gene3D" id="3.50.30.10">
    <property type="entry name" value="Phosphohistidine domain"/>
    <property type="match status" value="1"/>
</dbReference>
<keyword evidence="11" id="KW-0479">Metal-binding</keyword>
<dbReference type="PRINTS" id="PR01736">
    <property type="entry name" value="PHPHTRNFRASE"/>
</dbReference>
<dbReference type="NCBIfam" id="TIGR00830">
    <property type="entry name" value="PTBA"/>
    <property type="match status" value="1"/>
</dbReference>
<accession>A0ABW2F213</accession>
<keyword evidence="10" id="KW-0598">Phosphotransferase system</keyword>
<comment type="caution">
    <text evidence="16">The sequence shown here is derived from an EMBL/GenBank/DDBJ whole genome shotgun (WGS) entry which is preliminary data.</text>
</comment>
<evidence type="ECO:0000256" key="9">
    <source>
        <dbReference type="ARBA" id="ARBA00022679"/>
    </source>
</evidence>
<dbReference type="RefSeq" id="WP_346062039.1">
    <property type="nucleotide sequence ID" value="NZ_BAAADR010000006.1"/>
</dbReference>
<dbReference type="Pfam" id="PF02896">
    <property type="entry name" value="PEP-utilizers_C"/>
    <property type="match status" value="1"/>
</dbReference>
<dbReference type="Gene3D" id="3.20.20.60">
    <property type="entry name" value="Phosphoenolpyruvate-binding domains"/>
    <property type="match status" value="1"/>
</dbReference>
<dbReference type="Gene3D" id="2.70.70.10">
    <property type="entry name" value="Glucose Permease (Domain IIA)"/>
    <property type="match status" value="1"/>
</dbReference>
<keyword evidence="9 16" id="KW-0808">Transferase</keyword>
<keyword evidence="6" id="KW-0813">Transport</keyword>
<reference evidence="17" key="1">
    <citation type="journal article" date="2019" name="Int. J. Syst. Evol. Microbiol.">
        <title>The Global Catalogue of Microorganisms (GCM) 10K type strain sequencing project: providing services to taxonomists for standard genome sequencing and annotation.</title>
        <authorList>
            <consortium name="The Broad Institute Genomics Platform"/>
            <consortium name="The Broad Institute Genome Sequencing Center for Infectious Disease"/>
            <person name="Wu L."/>
            <person name="Ma J."/>
        </authorList>
    </citation>
    <scope>NUCLEOTIDE SEQUENCE [LARGE SCALE GENOMIC DNA]</scope>
    <source>
        <strain evidence="17">CGMCC 1.13666</strain>
    </source>
</reference>
<dbReference type="PROSITE" id="PS00369">
    <property type="entry name" value="PTS_HPR_HIS"/>
    <property type="match status" value="1"/>
</dbReference>
<dbReference type="SUPFAM" id="SSF51261">
    <property type="entry name" value="Duplicated hybrid motif"/>
    <property type="match status" value="1"/>
</dbReference>
<dbReference type="InterPro" id="IPR001020">
    <property type="entry name" value="PTS_HPr_His_P_site"/>
</dbReference>
<dbReference type="InterPro" id="IPR023151">
    <property type="entry name" value="PEP_util_CS"/>
</dbReference>
<dbReference type="InterPro" id="IPR036618">
    <property type="entry name" value="PtsI_HPr-bd_sf"/>
</dbReference>
<evidence type="ECO:0000256" key="13">
    <source>
        <dbReference type="ARBA" id="ARBA00022842"/>
    </source>
</evidence>
<feature type="domain" description="PTS EIIA type-1" evidence="14">
    <location>
        <begin position="26"/>
        <end position="130"/>
    </location>
</feature>
<dbReference type="InterPro" id="IPR001127">
    <property type="entry name" value="PTS_EIIA_1_perm"/>
</dbReference>
<dbReference type="InterPro" id="IPR008279">
    <property type="entry name" value="PEP-util_enz_mobile_dom"/>
</dbReference>
<dbReference type="InterPro" id="IPR050499">
    <property type="entry name" value="PEP-utilizing_PTS_enzyme"/>
</dbReference>